<keyword evidence="3" id="KW-1185">Reference proteome</keyword>
<reference evidence="2" key="1">
    <citation type="journal article" date="2023" name="Plant J.">
        <title>Genome sequences and population genomics provide insights into the demographic history, inbreeding, and mutation load of two 'living fossil' tree species of Dipteronia.</title>
        <authorList>
            <person name="Feng Y."/>
            <person name="Comes H.P."/>
            <person name="Chen J."/>
            <person name="Zhu S."/>
            <person name="Lu R."/>
            <person name="Zhang X."/>
            <person name="Li P."/>
            <person name="Qiu J."/>
            <person name="Olsen K.M."/>
            <person name="Qiu Y."/>
        </authorList>
    </citation>
    <scope>NUCLEOTIDE SEQUENCE</scope>
    <source>
        <strain evidence="2">KIB01</strain>
    </source>
</reference>
<dbReference type="PANTHER" id="PTHR45642">
    <property type="entry name" value="GDSL ESTERASE/LIPASE EXL3"/>
    <property type="match status" value="1"/>
</dbReference>
<gene>
    <name evidence="2" type="ORF">Ddye_031870</name>
</gene>
<evidence type="ECO:0000313" key="3">
    <source>
        <dbReference type="Proteomes" id="UP001280121"/>
    </source>
</evidence>
<evidence type="ECO:0008006" key="4">
    <source>
        <dbReference type="Google" id="ProtNLM"/>
    </source>
</evidence>
<dbReference type="SUPFAM" id="SSF52266">
    <property type="entry name" value="SGNH hydrolase"/>
    <property type="match status" value="1"/>
</dbReference>
<dbReference type="EMBL" id="JANJYI010000009">
    <property type="protein sequence ID" value="KAK2637078.1"/>
    <property type="molecule type" value="Genomic_DNA"/>
</dbReference>
<dbReference type="InterPro" id="IPR050592">
    <property type="entry name" value="GDSL_lipolytic_enzyme"/>
</dbReference>
<comment type="caution">
    <text evidence="2">The sequence shown here is derived from an EMBL/GenBank/DDBJ whole genome shotgun (WGS) entry which is preliminary data.</text>
</comment>
<dbReference type="Proteomes" id="UP001280121">
    <property type="component" value="Unassembled WGS sequence"/>
</dbReference>
<sequence length="463" mass="51826">MDTGNNNCITTVMKANHPPYGQNFPGHIPIGRFFDGKLMLDFIASTIRIKRQYCHETHINLYNDDLLTGVTFVSVGSCWDELTTLATSAIPVFKQIDLFRDYIRVKRIVGDDQEKTNNIISIGNSKKLPSTILIFGDSTMDTGNNNYITTIMKANHPPYGQNFPGHIPTGRFSDGKLVPDFIASSIHIKEAVPPFLQPNLSDHELLSGVTFASAGSGWDDLTTLPTLVIPVSKQIDMFKDYMRRVKRIVGDDQEKAKTIISGALVVISAGTNDFGLNFYGIPTRRFQFITIDAYQDFLLNKLQSFVKELHELGCRTMVVAGLPPMGCLPILQFIAKFQNPFNMKCLENENSDARSYNDKLSKRINDMQALLPNSEIVYADIYKPLIDMIHDPQKYGFAETKRGCCGSGMIEAAILCNPATPKCQNASQFLFWDSIHPSQSAYQFLTKHLVSEILPKLSFNHTS</sequence>
<dbReference type="Gene3D" id="3.40.50.1110">
    <property type="entry name" value="SGNH hydrolase"/>
    <property type="match status" value="2"/>
</dbReference>
<evidence type="ECO:0000256" key="1">
    <source>
        <dbReference type="ARBA" id="ARBA00008668"/>
    </source>
</evidence>
<dbReference type="CDD" id="cd01837">
    <property type="entry name" value="SGNH_plant_lipase_like"/>
    <property type="match status" value="1"/>
</dbReference>
<organism evidence="2 3">
    <name type="scientific">Dipteronia dyeriana</name>
    <dbReference type="NCBI Taxonomy" id="168575"/>
    <lineage>
        <taxon>Eukaryota</taxon>
        <taxon>Viridiplantae</taxon>
        <taxon>Streptophyta</taxon>
        <taxon>Embryophyta</taxon>
        <taxon>Tracheophyta</taxon>
        <taxon>Spermatophyta</taxon>
        <taxon>Magnoliopsida</taxon>
        <taxon>eudicotyledons</taxon>
        <taxon>Gunneridae</taxon>
        <taxon>Pentapetalae</taxon>
        <taxon>rosids</taxon>
        <taxon>malvids</taxon>
        <taxon>Sapindales</taxon>
        <taxon>Sapindaceae</taxon>
        <taxon>Hippocastanoideae</taxon>
        <taxon>Acereae</taxon>
        <taxon>Dipteronia</taxon>
    </lineage>
</organism>
<protein>
    <recommendedName>
        <fullName evidence="4">GDSL esterase/lipase</fullName>
    </recommendedName>
</protein>
<comment type="similarity">
    <text evidence="1">Belongs to the 'GDSL' lipolytic enzyme family.</text>
</comment>
<dbReference type="InterPro" id="IPR036514">
    <property type="entry name" value="SGNH_hydro_sf"/>
</dbReference>
<proteinExistence type="inferred from homology"/>
<dbReference type="GO" id="GO:0016788">
    <property type="term" value="F:hydrolase activity, acting on ester bonds"/>
    <property type="evidence" value="ECO:0007669"/>
    <property type="project" value="InterPro"/>
</dbReference>
<dbReference type="PANTHER" id="PTHR45642:SF120">
    <property type="entry name" value="GDSL-LIKE LIPASE_ACYLHYDROLASE"/>
    <property type="match status" value="1"/>
</dbReference>
<evidence type="ECO:0000313" key="2">
    <source>
        <dbReference type="EMBL" id="KAK2637078.1"/>
    </source>
</evidence>
<dbReference type="AlphaFoldDB" id="A0AAD9TJN9"/>
<name>A0AAD9TJN9_9ROSI</name>
<dbReference type="InterPro" id="IPR001087">
    <property type="entry name" value="GDSL"/>
</dbReference>
<accession>A0AAD9TJN9</accession>
<dbReference type="InterPro" id="IPR035669">
    <property type="entry name" value="SGNH_plant_lipase-like"/>
</dbReference>
<dbReference type="Pfam" id="PF00657">
    <property type="entry name" value="Lipase_GDSL"/>
    <property type="match status" value="1"/>
</dbReference>
<dbReference type="FunFam" id="3.40.50.1110:FF:000003">
    <property type="entry name" value="GDSL esterase/lipase APG"/>
    <property type="match status" value="1"/>
</dbReference>